<name>A0A8V5H2W8_MELUD</name>
<dbReference type="GO" id="GO:0019731">
    <property type="term" value="P:antibacterial humoral response"/>
    <property type="evidence" value="ECO:0007669"/>
    <property type="project" value="TreeGrafter"/>
</dbReference>
<accession>A0A8V5H2W8</accession>
<dbReference type="PRINTS" id="PR00003">
    <property type="entry name" value="4DISULPHCORE"/>
</dbReference>
<proteinExistence type="predicted"/>
<organism evidence="3 4">
    <name type="scientific">Melopsittacus undulatus</name>
    <name type="common">Budgerigar</name>
    <name type="synonym">Psittacus undulatus</name>
    <dbReference type="NCBI Taxonomy" id="13146"/>
    <lineage>
        <taxon>Eukaryota</taxon>
        <taxon>Metazoa</taxon>
        <taxon>Chordata</taxon>
        <taxon>Craniata</taxon>
        <taxon>Vertebrata</taxon>
        <taxon>Euteleostomi</taxon>
        <taxon>Archelosauria</taxon>
        <taxon>Archosauria</taxon>
        <taxon>Dinosauria</taxon>
        <taxon>Saurischia</taxon>
        <taxon>Theropoda</taxon>
        <taxon>Coelurosauria</taxon>
        <taxon>Aves</taxon>
        <taxon>Neognathae</taxon>
        <taxon>Neoaves</taxon>
        <taxon>Telluraves</taxon>
        <taxon>Australaves</taxon>
        <taxon>Psittaciformes</taxon>
        <taxon>Psittaculidae</taxon>
        <taxon>Melopsittacus</taxon>
    </lineage>
</organism>
<dbReference type="SMART" id="SM00217">
    <property type="entry name" value="WAP"/>
    <property type="match status" value="1"/>
</dbReference>
<evidence type="ECO:0000256" key="1">
    <source>
        <dbReference type="ARBA" id="ARBA00022729"/>
    </source>
</evidence>
<keyword evidence="2" id="KW-1015">Disulfide bond</keyword>
<evidence type="ECO:0000313" key="3">
    <source>
        <dbReference type="Ensembl" id="ENSMUNP00000023910.1"/>
    </source>
</evidence>
<sequence length="218" mass="23495">GGQRGRPSARALLPLGPRLPRLRAVLLERPGPDVPPAGRSCGRSCANDTSCSPGHKCCPRGCCTRSKPGLCPRKRVQSSAVACPNRCADDRDCPGNRKCCFSGCGLACALPDRGRAPPSLPRLHSPQGRVKCRQEPSSIPAGRHWLWARRGSRFHAGASSHHHPIVTIPLHLGLHRCPLSSHGLQCRNQFPLVPVTKEGFISIPKCQSLIGKVMGWGR</sequence>
<dbReference type="InterPro" id="IPR050514">
    <property type="entry name" value="WAP_four-disulfide_core"/>
</dbReference>
<reference evidence="3" key="2">
    <citation type="submission" date="2025-08" db="UniProtKB">
        <authorList>
            <consortium name="Ensembl"/>
        </authorList>
    </citation>
    <scope>IDENTIFICATION</scope>
</reference>
<dbReference type="Ensembl" id="ENSMUNT00000033330.1">
    <property type="protein sequence ID" value="ENSMUNP00000023910.1"/>
    <property type="gene ID" value="ENSMUNG00000017913.1"/>
</dbReference>
<dbReference type="InterPro" id="IPR008197">
    <property type="entry name" value="WAP_dom"/>
</dbReference>
<dbReference type="GO" id="GO:0045087">
    <property type="term" value="P:innate immune response"/>
    <property type="evidence" value="ECO:0007669"/>
    <property type="project" value="TreeGrafter"/>
</dbReference>
<protein>
    <submittedName>
        <fullName evidence="3">Uncharacterized protein</fullName>
    </submittedName>
</protein>
<dbReference type="Pfam" id="PF00095">
    <property type="entry name" value="WAP"/>
    <property type="match status" value="1"/>
</dbReference>
<dbReference type="Proteomes" id="UP000694405">
    <property type="component" value="Chromosome 10"/>
</dbReference>
<dbReference type="GO" id="GO:0004867">
    <property type="term" value="F:serine-type endopeptidase inhibitor activity"/>
    <property type="evidence" value="ECO:0007669"/>
    <property type="project" value="TreeGrafter"/>
</dbReference>
<dbReference type="AlphaFoldDB" id="A0A8V5H2W8"/>
<dbReference type="PANTHER" id="PTHR19441">
    <property type="entry name" value="WHEY ACDIC PROTEIN WAP"/>
    <property type="match status" value="1"/>
</dbReference>
<reference evidence="3" key="3">
    <citation type="submission" date="2025-09" db="UniProtKB">
        <authorList>
            <consortium name="Ensembl"/>
        </authorList>
    </citation>
    <scope>IDENTIFICATION</scope>
</reference>
<dbReference type="CDD" id="cd00199">
    <property type="entry name" value="WAP"/>
    <property type="match status" value="1"/>
</dbReference>
<reference evidence="3" key="1">
    <citation type="submission" date="2020-03" db="EMBL/GenBank/DDBJ databases">
        <title>Melopsittacus undulatus (budgerigar) genome, bMelUnd1, maternal haplotype with Z.</title>
        <authorList>
            <person name="Gedman G."/>
            <person name="Mountcastle J."/>
            <person name="Haase B."/>
            <person name="Formenti G."/>
            <person name="Wright T."/>
            <person name="Apodaca J."/>
            <person name="Pelan S."/>
            <person name="Chow W."/>
            <person name="Rhie A."/>
            <person name="Howe K."/>
            <person name="Fedrigo O."/>
            <person name="Jarvis E.D."/>
        </authorList>
    </citation>
    <scope>NUCLEOTIDE SEQUENCE [LARGE SCALE GENOMIC DNA]</scope>
</reference>
<dbReference type="PANTHER" id="PTHR19441:SF30">
    <property type="entry name" value="ELAFIN"/>
    <property type="match status" value="1"/>
</dbReference>
<evidence type="ECO:0000313" key="4">
    <source>
        <dbReference type="Proteomes" id="UP000694405"/>
    </source>
</evidence>
<dbReference type="Gene3D" id="4.10.75.10">
    <property type="entry name" value="Elafin-like"/>
    <property type="match status" value="1"/>
</dbReference>
<evidence type="ECO:0000256" key="2">
    <source>
        <dbReference type="ARBA" id="ARBA00023157"/>
    </source>
</evidence>
<dbReference type="SUPFAM" id="SSF57256">
    <property type="entry name" value="Elafin-like"/>
    <property type="match status" value="1"/>
</dbReference>
<keyword evidence="4" id="KW-1185">Reference proteome</keyword>
<dbReference type="GO" id="GO:0005615">
    <property type="term" value="C:extracellular space"/>
    <property type="evidence" value="ECO:0007669"/>
    <property type="project" value="TreeGrafter"/>
</dbReference>
<dbReference type="PROSITE" id="PS51390">
    <property type="entry name" value="WAP"/>
    <property type="match status" value="1"/>
</dbReference>
<dbReference type="InterPro" id="IPR036645">
    <property type="entry name" value="Elafin-like_sf"/>
</dbReference>
<keyword evidence="1" id="KW-0732">Signal</keyword>